<evidence type="ECO:0000256" key="1">
    <source>
        <dbReference type="SAM" id="MobiDB-lite"/>
    </source>
</evidence>
<organism evidence="2 3">
    <name type="scientific">Arthrobotrys conoides</name>
    <dbReference type="NCBI Taxonomy" id="74498"/>
    <lineage>
        <taxon>Eukaryota</taxon>
        <taxon>Fungi</taxon>
        <taxon>Dikarya</taxon>
        <taxon>Ascomycota</taxon>
        <taxon>Pezizomycotina</taxon>
        <taxon>Orbiliomycetes</taxon>
        <taxon>Orbiliales</taxon>
        <taxon>Orbiliaceae</taxon>
        <taxon>Arthrobotrys</taxon>
    </lineage>
</organism>
<comment type="caution">
    <text evidence="2">The sequence shown here is derived from an EMBL/GenBank/DDBJ whole genome shotgun (WGS) entry which is preliminary data.</text>
</comment>
<evidence type="ECO:0000313" key="2">
    <source>
        <dbReference type="EMBL" id="KAK6514229.1"/>
    </source>
</evidence>
<keyword evidence="3" id="KW-1185">Reference proteome</keyword>
<accession>A0AAN8NQ00</accession>
<feature type="compositionally biased region" description="Acidic residues" evidence="1">
    <location>
        <begin position="84"/>
        <end position="107"/>
    </location>
</feature>
<protein>
    <submittedName>
        <fullName evidence="2">Uncharacterized protein</fullName>
    </submittedName>
</protein>
<name>A0AAN8NQ00_9PEZI</name>
<feature type="region of interest" description="Disordered" evidence="1">
    <location>
        <begin position="74"/>
        <end position="115"/>
    </location>
</feature>
<proteinExistence type="predicted"/>
<dbReference type="Proteomes" id="UP001307849">
    <property type="component" value="Unassembled WGS sequence"/>
</dbReference>
<feature type="compositionally biased region" description="Basic and acidic residues" evidence="1">
    <location>
        <begin position="10"/>
        <end position="23"/>
    </location>
</feature>
<evidence type="ECO:0000313" key="3">
    <source>
        <dbReference type="Proteomes" id="UP001307849"/>
    </source>
</evidence>
<dbReference type="AlphaFoldDB" id="A0AAN8NQ00"/>
<reference evidence="2 3" key="1">
    <citation type="submission" date="2019-10" db="EMBL/GenBank/DDBJ databases">
        <authorList>
            <person name="Palmer J.M."/>
        </authorList>
    </citation>
    <scope>NUCLEOTIDE SEQUENCE [LARGE SCALE GENOMIC DNA]</scope>
    <source>
        <strain evidence="2 3">TWF506</strain>
    </source>
</reference>
<dbReference type="EMBL" id="JAVHJM010000005">
    <property type="protein sequence ID" value="KAK6514229.1"/>
    <property type="molecule type" value="Genomic_DNA"/>
</dbReference>
<sequence>MTGKATGTGNRREDKDEQEERRATGSQRGIEGVMGGLGMRGEHTVVVVSGWWVACAMEKKVVMCGERWRGGVEWSGSSVAYNSDGDDDDDDDEGEEKQDDDEDEDENNKDGMEDG</sequence>
<gene>
    <name evidence="2" type="ORF">TWF506_008629</name>
</gene>
<feature type="region of interest" description="Disordered" evidence="1">
    <location>
        <begin position="1"/>
        <end position="36"/>
    </location>
</feature>